<evidence type="ECO:0000256" key="4">
    <source>
        <dbReference type="ARBA" id="ARBA00023004"/>
    </source>
</evidence>
<keyword evidence="4 5" id="KW-0408">Iron</keyword>
<dbReference type="Proteomes" id="UP000038010">
    <property type="component" value="Unassembled WGS sequence"/>
</dbReference>
<evidence type="ECO:0000256" key="5">
    <source>
        <dbReference type="RuleBase" id="RU003682"/>
    </source>
</evidence>
<dbReference type="Pfam" id="PF14226">
    <property type="entry name" value="DIOX_N"/>
    <property type="match status" value="1"/>
</dbReference>
<dbReference type="SUPFAM" id="SSF51197">
    <property type="entry name" value="Clavaminate synthase-like"/>
    <property type="match status" value="1"/>
</dbReference>
<protein>
    <submittedName>
        <fullName evidence="7">1-aminocyclopropane-1-carboxylate oxidase</fullName>
    </submittedName>
</protein>
<evidence type="ECO:0000313" key="8">
    <source>
        <dbReference type="Proteomes" id="UP000038010"/>
    </source>
</evidence>
<accession>A0A0N1NY21</accession>
<dbReference type="PROSITE" id="PS51471">
    <property type="entry name" value="FE2OG_OXY"/>
    <property type="match status" value="1"/>
</dbReference>
<gene>
    <name evidence="7" type="ORF">AB675_3864</name>
</gene>
<evidence type="ECO:0000256" key="1">
    <source>
        <dbReference type="ARBA" id="ARBA00008056"/>
    </source>
</evidence>
<dbReference type="InterPro" id="IPR027443">
    <property type="entry name" value="IPNS-like_sf"/>
</dbReference>
<dbReference type="InterPro" id="IPR005123">
    <property type="entry name" value="Oxoglu/Fe-dep_dioxygenase_dom"/>
</dbReference>
<proteinExistence type="inferred from homology"/>
<keyword evidence="3 5" id="KW-0560">Oxidoreductase</keyword>
<dbReference type="AlphaFoldDB" id="A0A0N1NY21"/>
<reference evidence="7 8" key="1">
    <citation type="submission" date="2015-06" db="EMBL/GenBank/DDBJ databases">
        <title>Draft genome of the ant-associated black yeast Phialophora attae CBS 131958.</title>
        <authorList>
            <person name="Moreno L.F."/>
            <person name="Stielow B.J."/>
            <person name="de Hoog S."/>
            <person name="Vicente V.A."/>
            <person name="Weiss V.A."/>
            <person name="de Vries M."/>
            <person name="Cruz L.M."/>
            <person name="Souza E.M."/>
        </authorList>
    </citation>
    <scope>NUCLEOTIDE SEQUENCE [LARGE SCALE GENOMIC DNA]</scope>
    <source>
        <strain evidence="7 8">CBS 131958</strain>
    </source>
</reference>
<sequence>MPFQTSHSQHPPFPSNIPSAPLVSISLAKLESHDAAESQAFFNACKSLGFFYLDMKGSALGEDIVSLSEEVHALQKQFHALPNEVKEDYLREKIDAFFGYRILGEREMEDGSVGRNENYNMRKDDLLDNCAHLPCPPLITNHRPVLATYARKCRTAIDILITHLEANLNLPPGTIADLHRLDHMSGDHIRFNKSCPAPFSPSAAKAGEHTDFGSFTILFNWLGGLQIRHPETNEWLYVRPVPGSAIVNLGDALVKFTAGIVRSNVHRVVPPPSPQDGVDRFSLVFFSRPEDAVVLRRLRGGLIDEQPVDRQEDVEMTAEEWTWKRSVGDLKGVYTHKGGLELRTVVEGKA</sequence>
<dbReference type="PANTHER" id="PTHR10209:SF881">
    <property type="entry name" value="FI07970P-RELATED"/>
    <property type="match status" value="1"/>
</dbReference>
<dbReference type="EMBL" id="LFJN01000047">
    <property type="protein sequence ID" value="KPI34940.1"/>
    <property type="molecule type" value="Genomic_DNA"/>
</dbReference>
<evidence type="ECO:0000256" key="3">
    <source>
        <dbReference type="ARBA" id="ARBA00023002"/>
    </source>
</evidence>
<evidence type="ECO:0000259" key="6">
    <source>
        <dbReference type="PROSITE" id="PS51471"/>
    </source>
</evidence>
<dbReference type="OrthoDB" id="288590at2759"/>
<comment type="similarity">
    <text evidence="1 5">Belongs to the iron/ascorbate-dependent oxidoreductase family.</text>
</comment>
<dbReference type="RefSeq" id="XP_017994903.1">
    <property type="nucleotide sequence ID" value="XM_018143953.1"/>
</dbReference>
<dbReference type="VEuPathDB" id="FungiDB:AB675_3864"/>
<organism evidence="7 8">
    <name type="scientific">Cyphellophora attinorum</name>
    <dbReference type="NCBI Taxonomy" id="1664694"/>
    <lineage>
        <taxon>Eukaryota</taxon>
        <taxon>Fungi</taxon>
        <taxon>Dikarya</taxon>
        <taxon>Ascomycota</taxon>
        <taxon>Pezizomycotina</taxon>
        <taxon>Eurotiomycetes</taxon>
        <taxon>Chaetothyriomycetidae</taxon>
        <taxon>Chaetothyriales</taxon>
        <taxon>Cyphellophoraceae</taxon>
        <taxon>Cyphellophora</taxon>
    </lineage>
</organism>
<dbReference type="STRING" id="1664694.A0A0N1NY21"/>
<feature type="domain" description="Fe2OG dioxygenase" evidence="6">
    <location>
        <begin position="185"/>
        <end position="289"/>
    </location>
</feature>
<dbReference type="InterPro" id="IPR026992">
    <property type="entry name" value="DIOX_N"/>
</dbReference>
<comment type="caution">
    <text evidence="7">The sequence shown here is derived from an EMBL/GenBank/DDBJ whole genome shotgun (WGS) entry which is preliminary data.</text>
</comment>
<name>A0A0N1NY21_9EURO</name>
<evidence type="ECO:0000313" key="7">
    <source>
        <dbReference type="EMBL" id="KPI34940.1"/>
    </source>
</evidence>
<dbReference type="GeneID" id="28735833"/>
<dbReference type="Pfam" id="PF03171">
    <property type="entry name" value="2OG-FeII_Oxy"/>
    <property type="match status" value="1"/>
</dbReference>
<dbReference type="GO" id="GO:0044283">
    <property type="term" value="P:small molecule biosynthetic process"/>
    <property type="evidence" value="ECO:0007669"/>
    <property type="project" value="UniProtKB-ARBA"/>
</dbReference>
<dbReference type="GO" id="GO:0016491">
    <property type="term" value="F:oxidoreductase activity"/>
    <property type="evidence" value="ECO:0007669"/>
    <property type="project" value="UniProtKB-KW"/>
</dbReference>
<evidence type="ECO:0000256" key="2">
    <source>
        <dbReference type="ARBA" id="ARBA00022723"/>
    </source>
</evidence>
<keyword evidence="8" id="KW-1185">Reference proteome</keyword>
<keyword evidence="2 5" id="KW-0479">Metal-binding</keyword>
<dbReference type="InterPro" id="IPR044861">
    <property type="entry name" value="IPNS-like_FE2OG_OXY"/>
</dbReference>
<dbReference type="Gene3D" id="2.60.120.330">
    <property type="entry name" value="B-lactam Antibiotic, Isopenicillin N Synthase, Chain"/>
    <property type="match status" value="1"/>
</dbReference>
<dbReference type="PANTHER" id="PTHR10209">
    <property type="entry name" value="OXIDOREDUCTASE, 2OG-FE II OXYGENASE FAMILY PROTEIN"/>
    <property type="match status" value="1"/>
</dbReference>
<dbReference type="GO" id="GO:0046872">
    <property type="term" value="F:metal ion binding"/>
    <property type="evidence" value="ECO:0007669"/>
    <property type="project" value="UniProtKB-KW"/>
</dbReference>